<comment type="catalytic activity">
    <reaction evidence="1">
        <text>Hydrolysis of terminal non-reducing N-acetyl-D-hexosamine residues in N-acetyl-beta-D-hexosaminides.</text>
        <dbReference type="EC" id="3.2.1.52"/>
    </reaction>
</comment>
<feature type="non-terminal residue" evidence="6">
    <location>
        <position position="430"/>
    </location>
</feature>
<reference evidence="6 7" key="1">
    <citation type="submission" date="2019-09" db="EMBL/GenBank/DDBJ databases">
        <title>Bird 10,000 Genomes (B10K) Project - Family phase.</title>
        <authorList>
            <person name="Zhang G."/>
        </authorList>
    </citation>
    <scope>NUCLEOTIDE SEQUENCE [LARGE SCALE GENOMIC DNA]</scope>
    <source>
        <strain evidence="6">B10K-DU-012-37</strain>
    </source>
</reference>
<dbReference type="Pfam" id="PF00728">
    <property type="entry name" value="Glyco_hydro_20"/>
    <property type="match status" value="1"/>
</dbReference>
<accession>A0A7K6B4P9</accession>
<dbReference type="PANTHER" id="PTHR21040">
    <property type="entry name" value="BCDNA.GH04120"/>
    <property type="match status" value="1"/>
</dbReference>
<name>A0A7K6B4P9_UPUEP</name>
<evidence type="ECO:0000256" key="4">
    <source>
        <dbReference type="ARBA" id="ARBA00022801"/>
    </source>
</evidence>
<dbReference type="GO" id="GO:0005975">
    <property type="term" value="P:carbohydrate metabolic process"/>
    <property type="evidence" value="ECO:0007669"/>
    <property type="project" value="InterPro"/>
</dbReference>
<dbReference type="GO" id="GO:0004563">
    <property type="term" value="F:beta-N-acetylhexosaminidase activity"/>
    <property type="evidence" value="ECO:0007669"/>
    <property type="project" value="UniProtKB-EC"/>
</dbReference>
<dbReference type="EMBL" id="VZRI01009160">
    <property type="protein sequence ID" value="NWU97154.1"/>
    <property type="molecule type" value="Genomic_DNA"/>
</dbReference>
<comment type="caution">
    <text evidence="6">The sequence shown here is derived from an EMBL/GenBank/DDBJ whole genome shotgun (WGS) entry which is preliminary data.</text>
</comment>
<dbReference type="AlphaFoldDB" id="A0A7K6B4P9"/>
<keyword evidence="7" id="KW-1185">Reference proteome</keyword>
<keyword evidence="4" id="KW-0378">Hydrolase</keyword>
<dbReference type="Gene3D" id="3.20.20.80">
    <property type="entry name" value="Glycosidases"/>
    <property type="match status" value="2"/>
</dbReference>
<organism evidence="6 7">
    <name type="scientific">Upupa epops</name>
    <name type="common">Eurasian hoopoe</name>
    <dbReference type="NCBI Taxonomy" id="57439"/>
    <lineage>
        <taxon>Eukaryota</taxon>
        <taxon>Metazoa</taxon>
        <taxon>Chordata</taxon>
        <taxon>Craniata</taxon>
        <taxon>Vertebrata</taxon>
        <taxon>Euteleostomi</taxon>
        <taxon>Archelosauria</taxon>
        <taxon>Archosauria</taxon>
        <taxon>Dinosauria</taxon>
        <taxon>Saurischia</taxon>
        <taxon>Theropoda</taxon>
        <taxon>Coelurosauria</taxon>
        <taxon>Aves</taxon>
        <taxon>Neognathae</taxon>
        <taxon>Neoaves</taxon>
        <taxon>Telluraves</taxon>
        <taxon>Coraciimorphae</taxon>
        <taxon>Bucerotiformes</taxon>
        <taxon>Upupidae</taxon>
        <taxon>Upupa</taxon>
    </lineage>
</organism>
<feature type="domain" description="Glycoside hydrolase family 20 catalytic" evidence="5">
    <location>
        <begin position="23"/>
        <end position="144"/>
    </location>
</feature>
<evidence type="ECO:0000256" key="3">
    <source>
        <dbReference type="ARBA" id="ARBA00012663"/>
    </source>
</evidence>
<evidence type="ECO:0000256" key="2">
    <source>
        <dbReference type="ARBA" id="ARBA00006285"/>
    </source>
</evidence>
<protein>
    <recommendedName>
        <fullName evidence="3">beta-N-acetylhexosaminidase</fullName>
        <ecNumber evidence="3">3.2.1.52</ecNumber>
    </recommendedName>
</protein>
<evidence type="ECO:0000313" key="6">
    <source>
        <dbReference type="EMBL" id="NWU97154.1"/>
    </source>
</evidence>
<proteinExistence type="inferred from homology"/>
<dbReference type="EC" id="3.2.1.52" evidence="3"/>
<evidence type="ECO:0000256" key="1">
    <source>
        <dbReference type="ARBA" id="ARBA00001231"/>
    </source>
</evidence>
<feature type="non-terminal residue" evidence="6">
    <location>
        <position position="1"/>
    </location>
</feature>
<dbReference type="SUPFAM" id="SSF51445">
    <property type="entry name" value="(Trans)glycosidases"/>
    <property type="match status" value="1"/>
</dbReference>
<dbReference type="OrthoDB" id="10023921at2759"/>
<comment type="similarity">
    <text evidence="2">Belongs to the glycosyl hydrolase 20 family.</text>
</comment>
<dbReference type="InterPro" id="IPR017853">
    <property type="entry name" value="GH"/>
</dbReference>
<dbReference type="PANTHER" id="PTHR21040:SF5">
    <property type="entry name" value="BETA-N-ACETYLHEXOSAMINIDASE"/>
    <property type="match status" value="1"/>
</dbReference>
<dbReference type="InterPro" id="IPR015883">
    <property type="entry name" value="Glyco_hydro_20_cat"/>
</dbReference>
<dbReference type="Proteomes" id="UP000544127">
    <property type="component" value="Unassembled WGS sequence"/>
</dbReference>
<gene>
    <name evidence="6" type="primary">Hexdc_1</name>
    <name evidence="6" type="ORF">UPUEPO_R06794</name>
</gene>
<dbReference type="InterPro" id="IPR038901">
    <property type="entry name" value="HEXDC-like"/>
</dbReference>
<evidence type="ECO:0000313" key="7">
    <source>
        <dbReference type="Proteomes" id="UP000544127"/>
    </source>
</evidence>
<dbReference type="CDD" id="cd06565">
    <property type="entry name" value="GH20_GcnA-like"/>
    <property type="match status" value="1"/>
</dbReference>
<sequence length="430" mass="48831">MRLVHLDLKGAAPRVSYLEQLFPLLSQLGANGVLMEYEDTFPYKGDLEVLKSPYAYSEEDIERIQQLAELHKLEVVPLVQTFGHVEFILKHERYRHLREVERFPNSLNPHHPAARGLLKSLLAQVMERHRRSTWIHIGADEVGTGLSALARGWVPWHGHRGSVRPRGWGLAPLTYLPSQSLGTLAPVSPASPTTTGPFLAKYAESGFGAVWFASAFKGTTGPAQSRPPLSHHLRNHLSWLRVLEALPRLAPLRFQGIVLTGWQRYDHYSVLCELLPVGIPSLAICLQTLVNGGFTEETKRKVLDALGFQSLQLEQSTCEGRGGFPGAEIYHMVEQVHGHLKESVLKVLEDESAIKGWFSPYHRKRQFGNPRNMETFGSRVLKLHEDWESFVGELRAQLDRVYFPDAVEEWMEENVSPYLDQLRDLVRDYR</sequence>
<evidence type="ECO:0000259" key="5">
    <source>
        <dbReference type="Pfam" id="PF00728"/>
    </source>
</evidence>